<evidence type="ECO:0000256" key="2">
    <source>
        <dbReference type="ARBA" id="ARBA00023125"/>
    </source>
</evidence>
<organism evidence="6 7">
    <name type="scientific">Streptomyces durocortorensis</name>
    <dbReference type="NCBI Taxonomy" id="2811104"/>
    <lineage>
        <taxon>Bacteria</taxon>
        <taxon>Bacillati</taxon>
        <taxon>Actinomycetota</taxon>
        <taxon>Actinomycetes</taxon>
        <taxon>Kitasatosporales</taxon>
        <taxon>Streptomycetaceae</taxon>
        <taxon>Streptomyces</taxon>
    </lineage>
</organism>
<evidence type="ECO:0000313" key="6">
    <source>
        <dbReference type="EMBL" id="WNF25701.1"/>
    </source>
</evidence>
<keyword evidence="3" id="KW-0804">Transcription</keyword>
<dbReference type="SUPFAM" id="SSF55781">
    <property type="entry name" value="GAF domain-like"/>
    <property type="match status" value="1"/>
</dbReference>
<protein>
    <submittedName>
        <fullName evidence="6">IclR family transcriptional regulator C-terminal domain-containing protein</fullName>
    </submittedName>
</protein>
<dbReference type="Proteomes" id="UP001303236">
    <property type="component" value="Chromosome"/>
</dbReference>
<dbReference type="Pfam" id="PF01614">
    <property type="entry name" value="IclR_C"/>
    <property type="match status" value="1"/>
</dbReference>
<dbReference type="PANTHER" id="PTHR30136:SF24">
    <property type="entry name" value="HTH-TYPE TRANSCRIPTIONAL REPRESSOR ALLR"/>
    <property type="match status" value="1"/>
</dbReference>
<evidence type="ECO:0000259" key="4">
    <source>
        <dbReference type="PROSITE" id="PS51077"/>
    </source>
</evidence>
<dbReference type="PROSITE" id="PS51077">
    <property type="entry name" value="HTH_ICLR"/>
    <property type="match status" value="1"/>
</dbReference>
<dbReference type="InterPro" id="IPR029016">
    <property type="entry name" value="GAF-like_dom_sf"/>
</dbReference>
<keyword evidence="1" id="KW-0805">Transcription regulation</keyword>
<gene>
    <name evidence="6" type="ORF">RI138_02125</name>
</gene>
<dbReference type="EMBL" id="CP134500">
    <property type="protein sequence ID" value="WNF25701.1"/>
    <property type="molecule type" value="Genomic_DNA"/>
</dbReference>
<dbReference type="Gene3D" id="3.30.450.40">
    <property type="match status" value="1"/>
</dbReference>
<proteinExistence type="predicted"/>
<name>A0ABY9VSI2_9ACTN</name>
<keyword evidence="2" id="KW-0238">DNA-binding</keyword>
<dbReference type="Pfam" id="PF09339">
    <property type="entry name" value="HTH_IclR"/>
    <property type="match status" value="1"/>
</dbReference>
<dbReference type="InterPro" id="IPR036388">
    <property type="entry name" value="WH-like_DNA-bd_sf"/>
</dbReference>
<feature type="domain" description="IclR-ED" evidence="5">
    <location>
        <begin position="60"/>
        <end position="250"/>
    </location>
</feature>
<evidence type="ECO:0000256" key="3">
    <source>
        <dbReference type="ARBA" id="ARBA00023163"/>
    </source>
</evidence>
<dbReference type="SUPFAM" id="SSF46785">
    <property type="entry name" value="Winged helix' DNA-binding domain"/>
    <property type="match status" value="1"/>
</dbReference>
<dbReference type="InterPro" id="IPR014757">
    <property type="entry name" value="Tscrpt_reg_IclR_C"/>
</dbReference>
<accession>A0ABY9VSI2</accession>
<dbReference type="Gene3D" id="1.10.10.10">
    <property type="entry name" value="Winged helix-like DNA-binding domain superfamily/Winged helix DNA-binding domain"/>
    <property type="match status" value="1"/>
</dbReference>
<sequence>MGDQAGPEPTVSVQRELRLLEAAGAHPDGASVPELARQAGLAEATALRLLHELARDGYLSELDDGAFGLATQEPGWGTDSDGRSLQEHVRPLLSSLRDSVSAAAYLTLYDEGEIRVVEIVDSPRTPRVDVWVGFEDAGHATALGKSVLRELDEEGRASYLSRHVLSDLTPRTITRREELLRQLDSSPTAPLSLDREEYSRGTTCAAVPVYSRGQVGSLGISFRSDRMYRTTEVRAQLLASARRITRKLTLPG</sequence>
<reference evidence="6 7" key="1">
    <citation type="submission" date="2023-09" db="EMBL/GenBank/DDBJ databases">
        <title>Genome completion map analysis of the actinomycetes C11-1.</title>
        <authorList>
            <person name="Qin P."/>
            <person name="Guan P."/>
        </authorList>
    </citation>
    <scope>NUCLEOTIDE SEQUENCE [LARGE SCALE GENOMIC DNA]</scope>
    <source>
        <strain evidence="6 7">C11-1</strain>
    </source>
</reference>
<dbReference type="InterPro" id="IPR050707">
    <property type="entry name" value="HTH_MetabolicPath_Reg"/>
</dbReference>
<dbReference type="InterPro" id="IPR005471">
    <property type="entry name" value="Tscrpt_reg_IclR_N"/>
</dbReference>
<evidence type="ECO:0000313" key="7">
    <source>
        <dbReference type="Proteomes" id="UP001303236"/>
    </source>
</evidence>
<keyword evidence="7" id="KW-1185">Reference proteome</keyword>
<evidence type="ECO:0000256" key="1">
    <source>
        <dbReference type="ARBA" id="ARBA00023015"/>
    </source>
</evidence>
<dbReference type="InterPro" id="IPR036390">
    <property type="entry name" value="WH_DNA-bd_sf"/>
</dbReference>
<evidence type="ECO:0000259" key="5">
    <source>
        <dbReference type="PROSITE" id="PS51078"/>
    </source>
</evidence>
<dbReference type="PROSITE" id="PS51078">
    <property type="entry name" value="ICLR_ED"/>
    <property type="match status" value="1"/>
</dbReference>
<feature type="domain" description="HTH iclR-type" evidence="4">
    <location>
        <begin position="10"/>
        <end position="71"/>
    </location>
</feature>
<dbReference type="PANTHER" id="PTHR30136">
    <property type="entry name" value="HELIX-TURN-HELIX TRANSCRIPTIONAL REGULATOR, ICLR FAMILY"/>
    <property type="match status" value="1"/>
</dbReference>